<dbReference type="PANTHER" id="PTHR12406:SF7">
    <property type="entry name" value="PATATIN-LIKE PHOSPHOLIPASE DOMAIN-CONTAINING PROTEIN 4"/>
    <property type="match status" value="1"/>
</dbReference>
<protein>
    <recommendedName>
        <fullName evidence="3">PNPLA domain-containing protein</fullName>
    </recommendedName>
</protein>
<dbReference type="OMA" id="IASCYVP"/>
<dbReference type="InterPro" id="IPR002641">
    <property type="entry name" value="PNPLA_dom"/>
</dbReference>
<dbReference type="InterPro" id="IPR033562">
    <property type="entry name" value="PLPL"/>
</dbReference>
<evidence type="ECO:0000259" key="3">
    <source>
        <dbReference type="PROSITE" id="PS51635"/>
    </source>
</evidence>
<dbReference type="RefSeq" id="XP_008612046.1">
    <property type="nucleotide sequence ID" value="XM_008613824.1"/>
</dbReference>
<dbReference type="GO" id="GO:0019433">
    <property type="term" value="P:triglyceride catabolic process"/>
    <property type="evidence" value="ECO:0007669"/>
    <property type="project" value="TreeGrafter"/>
</dbReference>
<keyword evidence="2" id="KW-0442">Lipid degradation</keyword>
<dbReference type="AlphaFoldDB" id="T0QLF8"/>
<dbReference type="EMBL" id="JH767154">
    <property type="protein sequence ID" value="EQC34640.1"/>
    <property type="molecule type" value="Genomic_DNA"/>
</dbReference>
<gene>
    <name evidence="4" type="ORF">SDRG_07961</name>
</gene>
<keyword evidence="2" id="KW-0378">Hydrolase</keyword>
<sequence>MHVSFGGCGFLLAFHIGVAKQLEARGVLTASSRFAGASGGALLAAALAYGLSPDTVFDKLLDAADQARCHRCLADVVREQVDSVLPTTPLSKERLIVTTAQIWPRVQECHLTRFTSRDDLRDALLASCHIPFYLNGAFAVSYRGGYYVDGGAFSLVPTVPNAIGVSPFPTDAAGTISPSLLPSFPYSKWQLLHWALSPPSHEVLRELVEWGDLAAQLWHATNISANEISQRVY</sequence>
<dbReference type="OrthoDB" id="197155at2759"/>
<accession>T0QLF8</accession>
<proteinExistence type="predicted"/>
<dbReference type="Proteomes" id="UP000030762">
    <property type="component" value="Unassembled WGS sequence"/>
</dbReference>
<evidence type="ECO:0000313" key="5">
    <source>
        <dbReference type="Proteomes" id="UP000030762"/>
    </source>
</evidence>
<dbReference type="Pfam" id="PF01734">
    <property type="entry name" value="Patatin"/>
    <property type="match status" value="1"/>
</dbReference>
<feature type="active site" description="Proton acceptor" evidence="2">
    <location>
        <position position="149"/>
    </location>
</feature>
<keyword evidence="1 2" id="KW-0443">Lipid metabolism</keyword>
<dbReference type="Gene3D" id="3.40.1090.10">
    <property type="entry name" value="Cytosolic phospholipase A2 catalytic domain"/>
    <property type="match status" value="2"/>
</dbReference>
<dbReference type="VEuPathDB" id="FungiDB:SDRG_07961"/>
<feature type="domain" description="PNPLA" evidence="3">
    <location>
        <begin position="3"/>
        <end position="162"/>
    </location>
</feature>
<dbReference type="GO" id="GO:0005811">
    <property type="term" value="C:lipid droplet"/>
    <property type="evidence" value="ECO:0007669"/>
    <property type="project" value="TreeGrafter"/>
</dbReference>
<keyword evidence="5" id="KW-1185">Reference proteome</keyword>
<dbReference type="PANTHER" id="PTHR12406">
    <property type="entry name" value="CALCIUM-INDEPENDENT PHOSPHOLIPASE A2 IPLA2 -RELATED"/>
    <property type="match status" value="1"/>
</dbReference>
<dbReference type="SUPFAM" id="SSF52151">
    <property type="entry name" value="FabD/lysophospholipase-like"/>
    <property type="match status" value="1"/>
</dbReference>
<evidence type="ECO:0000256" key="2">
    <source>
        <dbReference type="PROSITE-ProRule" id="PRU01161"/>
    </source>
</evidence>
<feature type="active site" description="Nucleophile" evidence="2">
    <location>
        <position position="38"/>
    </location>
</feature>
<dbReference type="InterPro" id="IPR016035">
    <property type="entry name" value="Acyl_Trfase/lysoPLipase"/>
</dbReference>
<dbReference type="GO" id="GO:0004806">
    <property type="term" value="F:triacylglycerol lipase activity"/>
    <property type="evidence" value="ECO:0007669"/>
    <property type="project" value="TreeGrafter"/>
</dbReference>
<dbReference type="GO" id="GO:0016020">
    <property type="term" value="C:membrane"/>
    <property type="evidence" value="ECO:0007669"/>
    <property type="project" value="TreeGrafter"/>
</dbReference>
<dbReference type="eggNOG" id="KOG3773">
    <property type="taxonomic scope" value="Eukaryota"/>
</dbReference>
<name>T0QLF8_SAPDV</name>
<comment type="caution">
    <text evidence="2">Lacks conserved residue(s) required for the propagation of feature annotation.</text>
</comment>
<dbReference type="InParanoid" id="T0QLF8"/>
<dbReference type="PROSITE" id="PS51635">
    <property type="entry name" value="PNPLA"/>
    <property type="match status" value="1"/>
</dbReference>
<dbReference type="GO" id="GO:0055088">
    <property type="term" value="P:lipid homeostasis"/>
    <property type="evidence" value="ECO:0007669"/>
    <property type="project" value="TreeGrafter"/>
</dbReference>
<dbReference type="GeneID" id="19948688"/>
<feature type="short sequence motif" description="DGA/G" evidence="2">
    <location>
        <begin position="149"/>
        <end position="151"/>
    </location>
</feature>
<organism evidence="4 5">
    <name type="scientific">Saprolegnia diclina (strain VS20)</name>
    <dbReference type="NCBI Taxonomy" id="1156394"/>
    <lineage>
        <taxon>Eukaryota</taxon>
        <taxon>Sar</taxon>
        <taxon>Stramenopiles</taxon>
        <taxon>Oomycota</taxon>
        <taxon>Saprolegniomycetes</taxon>
        <taxon>Saprolegniales</taxon>
        <taxon>Saprolegniaceae</taxon>
        <taxon>Saprolegnia</taxon>
    </lineage>
</organism>
<dbReference type="STRING" id="1156394.T0QLF8"/>
<evidence type="ECO:0000256" key="1">
    <source>
        <dbReference type="ARBA" id="ARBA00023098"/>
    </source>
</evidence>
<dbReference type="GO" id="GO:0005737">
    <property type="term" value="C:cytoplasm"/>
    <property type="evidence" value="ECO:0007669"/>
    <property type="project" value="TreeGrafter"/>
</dbReference>
<reference evidence="4 5" key="1">
    <citation type="submission" date="2012-04" db="EMBL/GenBank/DDBJ databases">
        <title>The Genome Sequence of Saprolegnia declina VS20.</title>
        <authorList>
            <consortium name="The Broad Institute Genome Sequencing Platform"/>
            <person name="Russ C."/>
            <person name="Nusbaum C."/>
            <person name="Tyler B."/>
            <person name="van West P."/>
            <person name="Dieguez-Uribeondo J."/>
            <person name="de Bruijn I."/>
            <person name="Tripathy S."/>
            <person name="Jiang R."/>
            <person name="Young S.K."/>
            <person name="Zeng Q."/>
            <person name="Gargeya S."/>
            <person name="Fitzgerald M."/>
            <person name="Haas B."/>
            <person name="Abouelleil A."/>
            <person name="Alvarado L."/>
            <person name="Arachchi H.M."/>
            <person name="Berlin A."/>
            <person name="Chapman S.B."/>
            <person name="Goldberg J."/>
            <person name="Griggs A."/>
            <person name="Gujja S."/>
            <person name="Hansen M."/>
            <person name="Howarth C."/>
            <person name="Imamovic A."/>
            <person name="Larimer J."/>
            <person name="McCowen C."/>
            <person name="Montmayeur A."/>
            <person name="Murphy C."/>
            <person name="Neiman D."/>
            <person name="Pearson M."/>
            <person name="Priest M."/>
            <person name="Roberts A."/>
            <person name="Saif S."/>
            <person name="Shea T."/>
            <person name="Sisk P."/>
            <person name="Sykes S."/>
            <person name="Wortman J."/>
            <person name="Nusbaum C."/>
            <person name="Birren B."/>
        </authorList>
    </citation>
    <scope>NUCLEOTIDE SEQUENCE [LARGE SCALE GENOMIC DNA]</scope>
    <source>
        <strain evidence="4 5">VS20</strain>
    </source>
</reference>
<feature type="short sequence motif" description="GXSXG" evidence="2">
    <location>
        <begin position="36"/>
        <end position="40"/>
    </location>
</feature>
<evidence type="ECO:0000313" key="4">
    <source>
        <dbReference type="EMBL" id="EQC34640.1"/>
    </source>
</evidence>